<proteinExistence type="predicted"/>
<protein>
    <recommendedName>
        <fullName evidence="3">Aminoglycoside phosphotransferase domain-containing protein</fullName>
    </recommendedName>
</protein>
<keyword evidence="2" id="KW-1185">Reference proteome</keyword>
<gene>
    <name evidence="1" type="ORF">V5O48_000615</name>
</gene>
<name>A0ABR3G1Z2_9AGAR</name>
<dbReference type="Proteomes" id="UP001465976">
    <property type="component" value="Unassembled WGS sequence"/>
</dbReference>
<evidence type="ECO:0000313" key="2">
    <source>
        <dbReference type="Proteomes" id="UP001465976"/>
    </source>
</evidence>
<evidence type="ECO:0008006" key="3">
    <source>
        <dbReference type="Google" id="ProtNLM"/>
    </source>
</evidence>
<accession>A0ABR3G1Z2</accession>
<comment type="caution">
    <text evidence="1">The sequence shown here is derived from an EMBL/GenBank/DDBJ whole genome shotgun (WGS) entry which is preliminary data.</text>
</comment>
<organism evidence="1 2">
    <name type="scientific">Marasmius crinis-equi</name>
    <dbReference type="NCBI Taxonomy" id="585013"/>
    <lineage>
        <taxon>Eukaryota</taxon>
        <taxon>Fungi</taxon>
        <taxon>Dikarya</taxon>
        <taxon>Basidiomycota</taxon>
        <taxon>Agaricomycotina</taxon>
        <taxon>Agaricomycetes</taxon>
        <taxon>Agaricomycetidae</taxon>
        <taxon>Agaricales</taxon>
        <taxon>Marasmiineae</taxon>
        <taxon>Marasmiaceae</taxon>
        <taxon>Marasmius</taxon>
    </lineage>
</organism>
<evidence type="ECO:0000313" key="1">
    <source>
        <dbReference type="EMBL" id="KAL0581461.1"/>
    </source>
</evidence>
<sequence>MPVEITIGQAREVVARAFPDTGHSFGVRIVELTSDSLSYTQTNRTFIIDLAPSVDSPPTHSTFLIASAAPPPLPESNVTDTIYHSNNLQVYTKLIDLVKKFTSLPFDVPILDSSLSIISYPYLLTPAHPITSSSITSLASARQQKRISPQHDVVIDLTLGQMLGQLHSGVLNEWFGLPLALDPISPSYSWQETFTALLETLLHEIEAAEQYKPHELPFDDLRRYLSRAIAFYLFDDVDVPSLVWFTGSEDDIYIILPPSGSSDPPKIAAILPNLAHALWGDPHLESFFLPPAPTRALEEGYLGGGGQPLLVFPRQKTKRMWYTVFLALVVLKERSGDVGGLGAKKREWAVQALKETTLALKLAPCY</sequence>
<reference evidence="1 2" key="1">
    <citation type="submission" date="2024-02" db="EMBL/GenBank/DDBJ databases">
        <title>A draft genome for the cacao thread blight pathogen Marasmius crinis-equi.</title>
        <authorList>
            <person name="Cohen S.P."/>
            <person name="Baruah I.K."/>
            <person name="Amoako-Attah I."/>
            <person name="Bukari Y."/>
            <person name="Meinhardt L.W."/>
            <person name="Bailey B.A."/>
        </authorList>
    </citation>
    <scope>NUCLEOTIDE SEQUENCE [LARGE SCALE GENOMIC DNA]</scope>
    <source>
        <strain evidence="1 2">GH-76</strain>
    </source>
</reference>
<dbReference type="EMBL" id="JBAHYK010000010">
    <property type="protein sequence ID" value="KAL0581461.1"/>
    <property type="molecule type" value="Genomic_DNA"/>
</dbReference>